<evidence type="ECO:0000313" key="2">
    <source>
        <dbReference type="Proteomes" id="UP000464318"/>
    </source>
</evidence>
<reference evidence="1 2" key="1">
    <citation type="submission" date="2018-04" db="EMBL/GenBank/DDBJ databases">
        <title>Characteristic and Complete Genome Sequencing of A Novel Member of Infective Endocarditis Causative Bacteria: Bergeyella cardium QL-PH.</title>
        <authorList>
            <person name="Pan H."/>
            <person name="Sun E."/>
            <person name="Zhang Y."/>
        </authorList>
    </citation>
    <scope>NUCLEOTIDE SEQUENCE [LARGE SCALE GENOMIC DNA]</scope>
    <source>
        <strain evidence="1 2">HPQL</strain>
    </source>
</reference>
<gene>
    <name evidence="1" type="ORF">DBX24_01820</name>
</gene>
<dbReference type="GO" id="GO:0016757">
    <property type="term" value="F:glycosyltransferase activity"/>
    <property type="evidence" value="ECO:0007669"/>
    <property type="project" value="InterPro"/>
</dbReference>
<accession>A0A6P1QU58</accession>
<evidence type="ECO:0000313" key="1">
    <source>
        <dbReference type="EMBL" id="QHN64717.1"/>
    </source>
</evidence>
<organism evidence="1 2">
    <name type="scientific">Bergeyella cardium</name>
    <dbReference type="NCBI Taxonomy" id="1585976"/>
    <lineage>
        <taxon>Bacteria</taxon>
        <taxon>Pseudomonadati</taxon>
        <taxon>Bacteroidota</taxon>
        <taxon>Flavobacteriia</taxon>
        <taxon>Flavobacteriales</taxon>
        <taxon>Weeksellaceae</taxon>
        <taxon>Bergeyella</taxon>
    </lineage>
</organism>
<dbReference type="SUPFAM" id="SSF53756">
    <property type="entry name" value="UDP-Glycosyltransferase/glycogen phosphorylase"/>
    <property type="match status" value="1"/>
</dbReference>
<dbReference type="RefSeq" id="WP_160223790.1">
    <property type="nucleotide sequence ID" value="NZ_CP029149.1"/>
</dbReference>
<dbReference type="Gene3D" id="3.40.50.2000">
    <property type="entry name" value="Glycogen Phosphorylase B"/>
    <property type="match status" value="1"/>
</dbReference>
<keyword evidence="1" id="KW-0808">Transferase</keyword>
<dbReference type="Proteomes" id="UP000464318">
    <property type="component" value="Chromosome"/>
</dbReference>
<keyword evidence="2" id="KW-1185">Reference proteome</keyword>
<dbReference type="InterPro" id="IPR001296">
    <property type="entry name" value="Glyco_trans_1"/>
</dbReference>
<dbReference type="EMBL" id="CP029149">
    <property type="protein sequence ID" value="QHN64717.1"/>
    <property type="molecule type" value="Genomic_DNA"/>
</dbReference>
<dbReference type="PANTHER" id="PTHR12526">
    <property type="entry name" value="GLYCOSYLTRANSFERASE"/>
    <property type="match status" value="1"/>
</dbReference>
<proteinExistence type="predicted"/>
<dbReference type="AlphaFoldDB" id="A0A6P1QU58"/>
<dbReference type="Pfam" id="PF00534">
    <property type="entry name" value="Glycos_transf_1"/>
    <property type="match status" value="1"/>
</dbReference>
<sequence>MKKSILFIADKPDWAYHNIIKVWTELLSEYNCYIAFTKDYSIRAKKFSLIDILKNKFSQLKSSPVKYKIHSSRKYSYPVYKEVPVYEVFSGKKVSLTHFDITIELAYYFQYTAEFPFTADKKYVGLYTDCYPHYDFKNNVDLKTLNREDFFKRYISHYNGLIAGSYNLYNDYKKFNFPIALSNAIYKADKFVENNNIGDNEYLTIGWTGNPKREMKGFRSIIEPAIKELQEDGFNIKLKTKFSGSYDDLLTFYTDVDLVVIASSADTGPSLFAEASLCKVPSISTKIGFPNSVINDGKNGLFINRDKEELKQAIIKLYNDRALLKKFSSNIKQDFLRLFSNEILIHNLKDFLNQ</sequence>
<name>A0A6P1QU58_9FLAO</name>
<protein>
    <submittedName>
        <fullName evidence="1">Glycosyltransferase</fullName>
    </submittedName>
</protein>
<dbReference type="OrthoDB" id="1229478at2"/>
<dbReference type="KEGG" id="bcad:DBX24_01820"/>